<dbReference type="OrthoDB" id="3190653at2759"/>
<dbReference type="PROSITE" id="PS51257">
    <property type="entry name" value="PROKAR_LIPOPROTEIN"/>
    <property type="match status" value="1"/>
</dbReference>
<keyword evidence="1" id="KW-0812">Transmembrane</keyword>
<evidence type="ECO:0008006" key="4">
    <source>
        <dbReference type="Google" id="ProtNLM"/>
    </source>
</evidence>
<organism evidence="2 3">
    <name type="scientific">Thanatephorus cucumeris (strain AG1-IB / isolate 7/3/14)</name>
    <name type="common">Lettuce bottom rot fungus</name>
    <name type="synonym">Rhizoctonia solani</name>
    <dbReference type="NCBI Taxonomy" id="1108050"/>
    <lineage>
        <taxon>Eukaryota</taxon>
        <taxon>Fungi</taxon>
        <taxon>Dikarya</taxon>
        <taxon>Basidiomycota</taxon>
        <taxon>Agaricomycotina</taxon>
        <taxon>Agaricomycetes</taxon>
        <taxon>Cantharellales</taxon>
        <taxon>Ceratobasidiaceae</taxon>
        <taxon>Rhizoctonia</taxon>
        <taxon>Rhizoctonia solani AG-1</taxon>
    </lineage>
</organism>
<protein>
    <recommendedName>
        <fullName evidence="4">Transmembrane protein</fullName>
    </recommendedName>
</protein>
<accession>A0A0B7FEG5</accession>
<gene>
    <name evidence="2" type="ORF">RSOLAG1IB_07171</name>
</gene>
<evidence type="ECO:0000313" key="3">
    <source>
        <dbReference type="Proteomes" id="UP000059188"/>
    </source>
</evidence>
<sequence>MSDQCRIHMDGEILDIGSRYAIYGTALLTLGLGCLSMINVSRAVARERQDATGTAGAGSNEDEMFRNIRSHKKTVRPVSTTLNLMGVAMVGAAFIYQSNTVQERMASKQISSTSLQGSFTLFHAYTLLSLLWLITLTGMMIHVQTWVFNVIRRQSVANKDKRKLINSIWNGTHWYLLQVELLGVYGFYVSTHRDKFRQLDPSCRIPVFNEHGFRIFARVVYIIAMIPIVNVLLLCGLLVGTVWVMSWVATQLGGHESKGRSVSPMVFNFFWLFVCGIIVLAIGVTTEVLLFANTNGQNVWSFGSLLALILLVVPAETFIGELYSMMVPEQLRYNFRTTLGSYSRRSSRHDSIHPPKVSSLTTL</sequence>
<evidence type="ECO:0000256" key="1">
    <source>
        <dbReference type="SAM" id="Phobius"/>
    </source>
</evidence>
<reference evidence="2 3" key="1">
    <citation type="submission" date="2014-11" db="EMBL/GenBank/DDBJ databases">
        <authorList>
            <person name="Wibberg Daniel"/>
        </authorList>
    </citation>
    <scope>NUCLEOTIDE SEQUENCE [LARGE SCALE GENOMIC DNA]</scope>
    <source>
        <strain evidence="2">Rhizoctonia solani AG1-IB 7/3/14</strain>
    </source>
</reference>
<name>A0A0B7FEG5_THACB</name>
<dbReference type="Proteomes" id="UP000059188">
    <property type="component" value="Unassembled WGS sequence"/>
</dbReference>
<feature type="transmembrane region" description="Helical" evidence="1">
    <location>
        <begin position="74"/>
        <end position="96"/>
    </location>
</feature>
<feature type="transmembrane region" description="Helical" evidence="1">
    <location>
        <begin position="299"/>
        <end position="319"/>
    </location>
</feature>
<proteinExistence type="predicted"/>
<evidence type="ECO:0000313" key="2">
    <source>
        <dbReference type="EMBL" id="CEL54567.1"/>
    </source>
</evidence>
<feature type="transmembrane region" description="Helical" evidence="1">
    <location>
        <begin position="122"/>
        <end position="143"/>
    </location>
</feature>
<keyword evidence="1" id="KW-1133">Transmembrane helix</keyword>
<dbReference type="EMBL" id="LN679116">
    <property type="protein sequence ID" value="CEL54567.1"/>
    <property type="molecule type" value="Genomic_DNA"/>
</dbReference>
<feature type="transmembrane region" description="Helical" evidence="1">
    <location>
        <begin position="269"/>
        <end position="292"/>
    </location>
</feature>
<keyword evidence="3" id="KW-1185">Reference proteome</keyword>
<feature type="transmembrane region" description="Helical" evidence="1">
    <location>
        <begin position="219"/>
        <end position="249"/>
    </location>
</feature>
<keyword evidence="1" id="KW-0472">Membrane</keyword>
<dbReference type="AlphaFoldDB" id="A0A0B7FEG5"/>
<feature type="transmembrane region" description="Helical" evidence="1">
    <location>
        <begin position="20"/>
        <end position="40"/>
    </location>
</feature>